<dbReference type="EMBL" id="JAAEDL010000027">
    <property type="protein sequence ID" value="MBR0683117.1"/>
    <property type="molecule type" value="Genomic_DNA"/>
</dbReference>
<evidence type="ECO:0000313" key="3">
    <source>
        <dbReference type="Proteomes" id="UP001138709"/>
    </source>
</evidence>
<organism evidence="2 3">
    <name type="scientific">Neoroseomonas eburnea</name>
    <dbReference type="NCBI Taxonomy" id="1346889"/>
    <lineage>
        <taxon>Bacteria</taxon>
        <taxon>Pseudomonadati</taxon>
        <taxon>Pseudomonadota</taxon>
        <taxon>Alphaproteobacteria</taxon>
        <taxon>Acetobacterales</taxon>
        <taxon>Acetobacteraceae</taxon>
        <taxon>Neoroseomonas</taxon>
    </lineage>
</organism>
<proteinExistence type="predicted"/>
<dbReference type="Pfam" id="PF06568">
    <property type="entry name" value="YjiS-like"/>
    <property type="match status" value="1"/>
</dbReference>
<gene>
    <name evidence="2" type="ORF">GXW74_21685</name>
</gene>
<protein>
    <submittedName>
        <fullName evidence="2">DUF1127 domain-containing protein</fullName>
    </submittedName>
</protein>
<reference evidence="2" key="2">
    <citation type="journal article" date="2021" name="Syst. Appl. Microbiol.">
        <title>Roseomonas hellenica sp. nov., isolated from roots of wild-growing Alkanna tinctoria.</title>
        <authorList>
            <person name="Rat A."/>
            <person name="Naranjo H.D."/>
            <person name="Lebbe L."/>
            <person name="Cnockaert M."/>
            <person name="Krigas N."/>
            <person name="Grigoriadou K."/>
            <person name="Maloupa E."/>
            <person name="Willems A."/>
        </authorList>
    </citation>
    <scope>NUCLEOTIDE SEQUENCE</scope>
    <source>
        <strain evidence="2">LMG 31228</strain>
    </source>
</reference>
<dbReference type="AlphaFoldDB" id="A0A9X9XHD1"/>
<dbReference type="Proteomes" id="UP001138709">
    <property type="component" value="Unassembled WGS sequence"/>
</dbReference>
<sequence length="39" mass="4609">MDRRAGRARLAELDPRLLRDIGVMPMDALAESRKPWWRC</sequence>
<keyword evidence="3" id="KW-1185">Reference proteome</keyword>
<reference evidence="2" key="1">
    <citation type="submission" date="2020-01" db="EMBL/GenBank/DDBJ databases">
        <authorList>
            <person name="Rat A."/>
        </authorList>
    </citation>
    <scope>NUCLEOTIDE SEQUENCE</scope>
    <source>
        <strain evidence="2">LMG 31228</strain>
    </source>
</reference>
<accession>A0A9X9XHD1</accession>
<name>A0A9X9XHD1_9PROT</name>
<comment type="caution">
    <text evidence="2">The sequence shown here is derived from an EMBL/GenBank/DDBJ whole genome shotgun (WGS) entry which is preliminary data.</text>
</comment>
<evidence type="ECO:0000259" key="1">
    <source>
        <dbReference type="Pfam" id="PF06568"/>
    </source>
</evidence>
<evidence type="ECO:0000313" key="2">
    <source>
        <dbReference type="EMBL" id="MBR0683117.1"/>
    </source>
</evidence>
<dbReference type="InterPro" id="IPR009506">
    <property type="entry name" value="YjiS-like"/>
</dbReference>
<feature type="domain" description="YjiS-like" evidence="1">
    <location>
        <begin position="2"/>
        <end position="23"/>
    </location>
</feature>